<dbReference type="Pfam" id="PF01074">
    <property type="entry name" value="Glyco_hydro_38N"/>
    <property type="match status" value="1"/>
</dbReference>
<dbReference type="SUPFAM" id="SSF88713">
    <property type="entry name" value="Glycoside hydrolase/deacetylase"/>
    <property type="match status" value="1"/>
</dbReference>
<dbReference type="EMBL" id="JPPY01000239">
    <property type="protein sequence ID" value="KND24645.1"/>
    <property type="molecule type" value="Genomic_DNA"/>
</dbReference>
<dbReference type="RefSeq" id="WP_050375254.1">
    <property type="nucleotide sequence ID" value="NZ_KQ257834.1"/>
</dbReference>
<comment type="caution">
    <text evidence="6">The sequence shown here is derived from an EMBL/GenBank/DDBJ whole genome shotgun (WGS) entry which is preliminary data.</text>
</comment>
<dbReference type="Pfam" id="PF09261">
    <property type="entry name" value="Alpha-mann_mid"/>
    <property type="match status" value="1"/>
</dbReference>
<sequence length="1014" mass="112137">MHDERQRIEERVERLHSQRIKPAIYAATVPFAVGAWQAPGEPVSFEEADGAVYEPFEMGTPWGPPWGTTWFRMRGTVPAEWAGRRVESVIDLGFVGDWPGNQAEALVHTADGTPLKAVNPLNQYVAVANPAVGGEEIDYLVEAASNPDILAENFSKITPMGDILTAGDKPLYTFRHANLAVLDEEVWHLDLDVQVLRELMVELGEHDPRRHEIMHALDRAMDALDLDDVSGSAAAVRSLLAPVLAKPANASAHVISGVGHAHIDSAWLWPIRETKRKTSRTFSNVTSLADEYEEFVFACSQAQQYEWVRDNYPKVWARIQESVKKGQWAPVGGMWVEADGNLPGGEAVARQLIHGKRFFIEHFGIETKGVWLPDSFGYTGAYPQLAKLAGNEWFLTQKISWNQTNTFPHHTFWWEGIDGTRIFTHFPPVDTYNARFSGEEMSRAVRQYREKGNANRSLAPFGWGDGGGGPTREIMERARRLRDLEGSAKVEIEHPDEFFAKARAEYPDAPVWVGELYLELHRATYTSQARTKQGNRRSEHKLREAELWATTAALHAPDYTYPYEKLDRLWKTVLLHQFHDILPGSSIAWVHREAEAEYARIAEELEELTAEAIDALGGGGLRVFNTSPYDRAEVVRTPDGTRAYVEVPGSGSAVLAESEAPHPVTVDGLTLDNGLVRVEFAEDGTLSSVRDLRAGREVLAEPGNLLRLHTDLPNYWDAWDIDKHYKNRYVDLLDADSVAVVEADPLIGAVRIERSFGKGSTIVQTVTVRAGSSRIDVETDIDWHEAEKILKAAFPIDIRAPHSSAEIAFGHIQRPTHTNTTWESARFEVSGHRWVHLAEPGYGVAVLNDSTYGHDVSRTVREDGGTTTTVRLSLVRAPRIPDPGADQGRHRFTYSLLPGASIADAVAEGYSLNLPLRLAESTGAAEPVVSVDGEGVTVEAVKLADDGSGDLVVRLYESSGGRAAGTLRTSVPIAGAQITDLLERPSQDVELAADGSVAVALRPFQILTLRLRRA</sequence>
<evidence type="ECO:0000256" key="3">
    <source>
        <dbReference type="ARBA" id="ARBA00022801"/>
    </source>
</evidence>
<dbReference type="SMART" id="SM00872">
    <property type="entry name" value="Alpha-mann_mid"/>
    <property type="match status" value="1"/>
</dbReference>
<dbReference type="Gene3D" id="2.60.40.2220">
    <property type="match status" value="1"/>
</dbReference>
<reference evidence="7" key="1">
    <citation type="submission" date="2014-07" db="EMBL/GenBank/DDBJ databases">
        <title>Genome sequencing of plant-pathogenic Streptomyces species.</title>
        <authorList>
            <person name="Harrison J."/>
            <person name="Sapp M."/>
            <person name="Thwaites R."/>
            <person name="Studholme D.J."/>
        </authorList>
    </citation>
    <scope>NUCLEOTIDE SEQUENCE [LARGE SCALE GENOMIC DNA]</scope>
    <source>
        <strain evidence="7">NCPPB 4445</strain>
    </source>
</reference>
<dbReference type="Pfam" id="PF07748">
    <property type="entry name" value="Glyco_hydro_38C"/>
    <property type="match status" value="1"/>
</dbReference>
<dbReference type="SUPFAM" id="SSF88688">
    <property type="entry name" value="Families 57/38 glycoside transferase middle domain"/>
    <property type="match status" value="1"/>
</dbReference>
<dbReference type="Gene3D" id="2.70.98.30">
    <property type="entry name" value="Golgi alpha-mannosidase II, domain 4"/>
    <property type="match status" value="1"/>
</dbReference>
<comment type="similarity">
    <text evidence="1">Belongs to the glycosyl hydrolase 38 family.</text>
</comment>
<evidence type="ECO:0000259" key="5">
    <source>
        <dbReference type="SMART" id="SM00872"/>
    </source>
</evidence>
<dbReference type="InterPro" id="IPR041147">
    <property type="entry name" value="GH38_C"/>
</dbReference>
<dbReference type="PANTHER" id="PTHR46017:SF1">
    <property type="entry name" value="ALPHA-MANNOSIDASE 2C1"/>
    <property type="match status" value="1"/>
</dbReference>
<evidence type="ECO:0000313" key="7">
    <source>
        <dbReference type="Proteomes" id="UP000037151"/>
    </source>
</evidence>
<dbReference type="GO" id="GO:0030246">
    <property type="term" value="F:carbohydrate binding"/>
    <property type="evidence" value="ECO:0007669"/>
    <property type="project" value="InterPro"/>
</dbReference>
<dbReference type="InterPro" id="IPR000602">
    <property type="entry name" value="Glyco_hydro_38_N"/>
</dbReference>
<dbReference type="GO" id="GO:0046872">
    <property type="term" value="F:metal ion binding"/>
    <property type="evidence" value="ECO:0007669"/>
    <property type="project" value="UniProtKB-KW"/>
</dbReference>
<dbReference type="FunFam" id="3.20.110.10:FF:000002">
    <property type="entry name" value="alpha-mannosidase 2C1 isoform X1"/>
    <property type="match status" value="1"/>
</dbReference>
<dbReference type="Pfam" id="PF22907">
    <property type="entry name" value="Ams1-like_1st"/>
    <property type="match status" value="1"/>
</dbReference>
<dbReference type="InterPro" id="IPR037094">
    <property type="entry name" value="Glyco_hydro_38_cen_sf"/>
</dbReference>
<gene>
    <name evidence="6" type="ORF">IQ63_41930</name>
</gene>
<dbReference type="InterPro" id="IPR027291">
    <property type="entry name" value="Glyco_hydro_38_N_sf"/>
</dbReference>
<dbReference type="InterPro" id="IPR011330">
    <property type="entry name" value="Glyco_hydro/deAcase_b/a-brl"/>
</dbReference>
<dbReference type="AlphaFoldDB" id="A0A0L0JH25"/>
<dbReference type="OrthoDB" id="9772207at2"/>
<dbReference type="InterPro" id="IPR011682">
    <property type="entry name" value="Glyco_hydro_38_C"/>
</dbReference>
<dbReference type="InterPro" id="IPR028995">
    <property type="entry name" value="Glyco_hydro_57/38_cen_sf"/>
</dbReference>
<dbReference type="PATRIC" id="fig|42234.21.peg.8614"/>
<accession>A0A0L0JH25</accession>
<dbReference type="GO" id="GO:0004559">
    <property type="term" value="F:alpha-mannosidase activity"/>
    <property type="evidence" value="ECO:0007669"/>
    <property type="project" value="InterPro"/>
</dbReference>
<dbReference type="Gene3D" id="1.20.1270.50">
    <property type="entry name" value="Glycoside hydrolase family 38, central domain"/>
    <property type="match status" value="1"/>
</dbReference>
<dbReference type="GO" id="GO:0006013">
    <property type="term" value="P:mannose metabolic process"/>
    <property type="evidence" value="ECO:0007669"/>
    <property type="project" value="InterPro"/>
</dbReference>
<evidence type="ECO:0000313" key="6">
    <source>
        <dbReference type="EMBL" id="KND24645.1"/>
    </source>
</evidence>
<dbReference type="Proteomes" id="UP000037151">
    <property type="component" value="Unassembled WGS sequence"/>
</dbReference>
<organism evidence="6 7">
    <name type="scientific">Streptomyces acidiscabies</name>
    <dbReference type="NCBI Taxonomy" id="42234"/>
    <lineage>
        <taxon>Bacteria</taxon>
        <taxon>Bacillati</taxon>
        <taxon>Actinomycetota</taxon>
        <taxon>Actinomycetes</taxon>
        <taxon>Kitasatosporales</taxon>
        <taxon>Streptomycetaceae</taxon>
        <taxon>Streptomyces</taxon>
    </lineage>
</organism>
<proteinExistence type="inferred from homology"/>
<evidence type="ECO:0000256" key="4">
    <source>
        <dbReference type="ARBA" id="ARBA00023295"/>
    </source>
</evidence>
<dbReference type="InterPro" id="IPR015341">
    <property type="entry name" value="Glyco_hydro_38_cen"/>
</dbReference>
<dbReference type="InterPro" id="IPR054723">
    <property type="entry name" value="Ams1-like_N"/>
</dbReference>
<dbReference type="Pfam" id="PF17677">
    <property type="entry name" value="Glyco_hydro38C2"/>
    <property type="match status" value="1"/>
</dbReference>
<protein>
    <submittedName>
        <fullName evidence="6">Alpha-mannosidase</fullName>
    </submittedName>
</protein>
<keyword evidence="3" id="KW-0378">Hydrolase</keyword>
<dbReference type="GO" id="GO:0009313">
    <property type="term" value="P:oligosaccharide catabolic process"/>
    <property type="evidence" value="ECO:0007669"/>
    <property type="project" value="TreeGrafter"/>
</dbReference>
<evidence type="ECO:0000256" key="2">
    <source>
        <dbReference type="ARBA" id="ARBA00022723"/>
    </source>
</evidence>
<keyword evidence="4" id="KW-0326">Glycosidase</keyword>
<name>A0A0L0JH25_9ACTN</name>
<dbReference type="Gene3D" id="3.20.110.10">
    <property type="entry name" value="Glycoside hydrolase 38, N terminal domain"/>
    <property type="match status" value="1"/>
</dbReference>
<dbReference type="FunFam" id="1.20.1270.50:FF:000004">
    <property type="entry name" value="alpha-mannosidase 2C1 isoform X1"/>
    <property type="match status" value="1"/>
</dbReference>
<evidence type="ECO:0000256" key="1">
    <source>
        <dbReference type="ARBA" id="ARBA00009792"/>
    </source>
</evidence>
<dbReference type="InterPro" id="IPR011013">
    <property type="entry name" value="Gal_mutarotase_sf_dom"/>
</dbReference>
<feature type="domain" description="Glycoside hydrolase family 38 central" evidence="5">
    <location>
        <begin position="519"/>
        <end position="598"/>
    </location>
</feature>
<keyword evidence="2" id="KW-0479">Metal-binding</keyword>
<dbReference type="PANTHER" id="PTHR46017">
    <property type="entry name" value="ALPHA-MANNOSIDASE 2C1"/>
    <property type="match status" value="1"/>
</dbReference>
<dbReference type="CDD" id="cd10789">
    <property type="entry name" value="GH38N_AMII_ER_cytosolic"/>
    <property type="match status" value="1"/>
</dbReference>
<dbReference type="SUPFAM" id="SSF74650">
    <property type="entry name" value="Galactose mutarotase-like"/>
    <property type="match status" value="1"/>
</dbReference>